<name>D6TKF5_KTERA</name>
<reference evidence="1 2" key="1">
    <citation type="journal article" date="2011" name="Stand. Genomic Sci.">
        <title>Non-contiguous finished genome sequence and contextual data of the filamentous soil bacterium Ktedonobacter racemifer type strain (SOSP1-21).</title>
        <authorList>
            <person name="Chang Y.J."/>
            <person name="Land M."/>
            <person name="Hauser L."/>
            <person name="Chertkov O."/>
            <person name="Del Rio T.G."/>
            <person name="Nolan M."/>
            <person name="Copeland A."/>
            <person name="Tice H."/>
            <person name="Cheng J.F."/>
            <person name="Lucas S."/>
            <person name="Han C."/>
            <person name="Goodwin L."/>
            <person name="Pitluck S."/>
            <person name="Ivanova N."/>
            <person name="Ovchinikova G."/>
            <person name="Pati A."/>
            <person name="Chen A."/>
            <person name="Palaniappan K."/>
            <person name="Mavromatis K."/>
            <person name="Liolios K."/>
            <person name="Brettin T."/>
            <person name="Fiebig A."/>
            <person name="Rohde M."/>
            <person name="Abt B."/>
            <person name="Goker M."/>
            <person name="Detter J.C."/>
            <person name="Woyke T."/>
            <person name="Bristow J."/>
            <person name="Eisen J.A."/>
            <person name="Markowitz V."/>
            <person name="Hugenholtz P."/>
            <person name="Kyrpides N.C."/>
            <person name="Klenk H.P."/>
            <person name="Lapidus A."/>
        </authorList>
    </citation>
    <scope>NUCLEOTIDE SEQUENCE [LARGE SCALE GENOMIC DNA]</scope>
    <source>
        <strain evidence="2">DSM 44963</strain>
    </source>
</reference>
<keyword evidence="2" id="KW-1185">Reference proteome</keyword>
<dbReference type="AlphaFoldDB" id="D6TKF5"/>
<gene>
    <name evidence="1" type="ORF">Krac_7547</name>
</gene>
<sequence>MWSDNRTRKTFAIIVCLLVVGIVSFGSVIGSRIANAATTSPSHSHSASSTNVVTTNASTNVVRMSGSTDVITANASTFRVTSIDMYVTPSTTSLWRCGSYIQVTYNAVFHVVSGPNGGTIVFSYTTNNGRSQTMEKLTILPGQHLSNFTFTWQGSLPGDHTYPAPGGVLVTSPNTLRSQMVLPAGKCR</sequence>
<dbReference type="InParanoid" id="D6TKF5"/>
<evidence type="ECO:0000313" key="1">
    <source>
        <dbReference type="EMBL" id="EFH86255.1"/>
    </source>
</evidence>
<evidence type="ECO:0000313" key="2">
    <source>
        <dbReference type="Proteomes" id="UP000004508"/>
    </source>
</evidence>
<dbReference type="Proteomes" id="UP000004508">
    <property type="component" value="Unassembled WGS sequence"/>
</dbReference>
<dbReference type="EMBL" id="ADVG01000002">
    <property type="protein sequence ID" value="EFH86255.1"/>
    <property type="molecule type" value="Genomic_DNA"/>
</dbReference>
<protein>
    <submittedName>
        <fullName evidence="1">Uncharacterized protein</fullName>
    </submittedName>
</protein>
<accession>D6TKF5</accession>
<organism evidence="1 2">
    <name type="scientific">Ktedonobacter racemifer DSM 44963</name>
    <dbReference type="NCBI Taxonomy" id="485913"/>
    <lineage>
        <taxon>Bacteria</taxon>
        <taxon>Bacillati</taxon>
        <taxon>Chloroflexota</taxon>
        <taxon>Ktedonobacteria</taxon>
        <taxon>Ktedonobacterales</taxon>
        <taxon>Ktedonobacteraceae</taxon>
        <taxon>Ktedonobacter</taxon>
    </lineage>
</organism>
<comment type="caution">
    <text evidence="1">The sequence shown here is derived from an EMBL/GenBank/DDBJ whole genome shotgun (WGS) entry which is preliminary data.</text>
</comment>
<proteinExistence type="predicted"/>